<evidence type="ECO:0000256" key="1">
    <source>
        <dbReference type="SAM" id="MobiDB-lite"/>
    </source>
</evidence>
<evidence type="ECO:0000259" key="2">
    <source>
        <dbReference type="Pfam" id="PF00656"/>
    </source>
</evidence>
<evidence type="ECO:0000313" key="3">
    <source>
        <dbReference type="EMBL" id="KAE8153300.1"/>
    </source>
</evidence>
<reference evidence="3 4" key="1">
    <citation type="submission" date="2019-04" db="EMBL/GenBank/DDBJ databases">
        <title>Friends and foes A comparative genomics study of 23 Aspergillus species from section Flavi.</title>
        <authorList>
            <consortium name="DOE Joint Genome Institute"/>
            <person name="Kjaerbolling I."/>
            <person name="Vesth T."/>
            <person name="Frisvad J.C."/>
            <person name="Nybo J.L."/>
            <person name="Theobald S."/>
            <person name="Kildgaard S."/>
            <person name="Isbrandt T."/>
            <person name="Kuo A."/>
            <person name="Sato A."/>
            <person name="Lyhne E.K."/>
            <person name="Kogle M.E."/>
            <person name="Wiebenga A."/>
            <person name="Kun R.S."/>
            <person name="Lubbers R.J."/>
            <person name="Makela M.R."/>
            <person name="Barry K."/>
            <person name="Chovatia M."/>
            <person name="Clum A."/>
            <person name="Daum C."/>
            <person name="Haridas S."/>
            <person name="He G."/>
            <person name="LaButti K."/>
            <person name="Lipzen A."/>
            <person name="Mondo S."/>
            <person name="Riley R."/>
            <person name="Salamov A."/>
            <person name="Simmons B.A."/>
            <person name="Magnuson J.K."/>
            <person name="Henrissat B."/>
            <person name="Mortensen U.H."/>
            <person name="Larsen T.O."/>
            <person name="Devries R.P."/>
            <person name="Grigoriev I.V."/>
            <person name="Machida M."/>
            <person name="Baker S.E."/>
            <person name="Andersen M.R."/>
        </authorList>
    </citation>
    <scope>NUCLEOTIDE SEQUENCE [LARGE SCALE GENOMIC DNA]</scope>
    <source>
        <strain evidence="3 4">IBT 18842</strain>
    </source>
</reference>
<feature type="compositionally biased region" description="Basic and acidic residues" evidence="1">
    <location>
        <begin position="313"/>
        <end position="324"/>
    </location>
</feature>
<keyword evidence="4" id="KW-1185">Reference proteome</keyword>
<gene>
    <name evidence="3" type="ORF">BDV25DRAFT_127368</name>
</gene>
<dbReference type="AlphaFoldDB" id="A0A5N6U457"/>
<dbReference type="Proteomes" id="UP000325780">
    <property type="component" value="Unassembled WGS sequence"/>
</dbReference>
<evidence type="ECO:0000313" key="4">
    <source>
        <dbReference type="Proteomes" id="UP000325780"/>
    </source>
</evidence>
<organism evidence="3 4">
    <name type="scientific">Aspergillus avenaceus</name>
    <dbReference type="NCBI Taxonomy" id="36643"/>
    <lineage>
        <taxon>Eukaryota</taxon>
        <taxon>Fungi</taxon>
        <taxon>Dikarya</taxon>
        <taxon>Ascomycota</taxon>
        <taxon>Pezizomycotina</taxon>
        <taxon>Eurotiomycetes</taxon>
        <taxon>Eurotiomycetidae</taxon>
        <taxon>Eurotiales</taxon>
        <taxon>Aspergillaceae</taxon>
        <taxon>Aspergillus</taxon>
        <taxon>Aspergillus subgen. Circumdati</taxon>
    </lineage>
</organism>
<proteinExistence type="predicted"/>
<dbReference type="EMBL" id="ML742041">
    <property type="protein sequence ID" value="KAE8153300.1"/>
    <property type="molecule type" value="Genomic_DNA"/>
</dbReference>
<feature type="domain" description="Peptidase C14 caspase" evidence="2">
    <location>
        <begin position="39"/>
        <end position="159"/>
    </location>
</feature>
<name>A0A5N6U457_ASPAV</name>
<dbReference type="Pfam" id="PF00656">
    <property type="entry name" value="Peptidase_C14"/>
    <property type="match status" value="1"/>
</dbReference>
<sequence length="324" mass="36539">MAPITFEQFRNTMTAAAAQRGRDYTNVYSLTVRWERDNTQAAIDCDNFQRMLKDLDVTPAVEHIIRRDDSSIVFTFQKALQSFVGKCKAKSESDHNLMILHYAGHGMMKNGHFAFAETRAANSTLDAESWLLNPMKTAQYISDVDRLDVLLIFDCCYAHLAGEVARRKRAGHKYVEFADIFQTLRSRGGKVQPTHSLLVGVASVLLPLNRPGTVDPLNIPPNYTALFSVNVSQVLTTDELRQLSAWMRNLPRFAGLNIDNVYRTQSMCFVLRSALSVYAKLHKLQGYTMIAENPSPPLDLNRLLQPGPSSSPLKKENIPFKRET</sequence>
<dbReference type="InterPro" id="IPR011600">
    <property type="entry name" value="Pept_C14_caspase"/>
</dbReference>
<dbReference type="OrthoDB" id="4760831at2759"/>
<feature type="region of interest" description="Disordered" evidence="1">
    <location>
        <begin position="303"/>
        <end position="324"/>
    </location>
</feature>
<dbReference type="GO" id="GO:0004197">
    <property type="term" value="F:cysteine-type endopeptidase activity"/>
    <property type="evidence" value="ECO:0007669"/>
    <property type="project" value="InterPro"/>
</dbReference>
<accession>A0A5N6U457</accession>
<dbReference type="GO" id="GO:0006508">
    <property type="term" value="P:proteolysis"/>
    <property type="evidence" value="ECO:0007669"/>
    <property type="project" value="InterPro"/>
</dbReference>
<protein>
    <recommendedName>
        <fullName evidence="2">Peptidase C14 caspase domain-containing protein</fullName>
    </recommendedName>
</protein>